<evidence type="ECO:0000313" key="9">
    <source>
        <dbReference type="Proteomes" id="UP001054902"/>
    </source>
</evidence>
<dbReference type="PROSITE" id="PS50262">
    <property type="entry name" value="G_PROTEIN_RECEP_F1_2"/>
    <property type="match status" value="1"/>
</dbReference>
<evidence type="ECO:0000256" key="2">
    <source>
        <dbReference type="ARBA" id="ARBA00022692"/>
    </source>
</evidence>
<evidence type="ECO:0000256" key="6">
    <source>
        <dbReference type="SAM" id="Phobius"/>
    </source>
</evidence>
<keyword evidence="2 6" id="KW-0812">Transmembrane</keyword>
<feature type="transmembrane region" description="Helical" evidence="6">
    <location>
        <begin position="152"/>
        <end position="170"/>
    </location>
</feature>
<proteinExistence type="predicted"/>
<dbReference type="CDD" id="cd00637">
    <property type="entry name" value="7tm_classA_rhodopsin-like"/>
    <property type="match status" value="1"/>
</dbReference>
<gene>
    <name evidence="8" type="ORF">CTEN210_10091</name>
</gene>
<protein>
    <recommendedName>
        <fullName evidence="7">G-protein coupled receptors family 1 profile domain-containing protein</fullName>
    </recommendedName>
</protein>
<evidence type="ECO:0000256" key="4">
    <source>
        <dbReference type="ARBA" id="ARBA00023136"/>
    </source>
</evidence>
<evidence type="ECO:0000259" key="7">
    <source>
        <dbReference type="PROSITE" id="PS50262"/>
    </source>
</evidence>
<dbReference type="GO" id="GO:0005886">
    <property type="term" value="C:plasma membrane"/>
    <property type="evidence" value="ECO:0007669"/>
    <property type="project" value="TreeGrafter"/>
</dbReference>
<keyword evidence="3 6" id="KW-1133">Transmembrane helix</keyword>
<dbReference type="GO" id="GO:0007189">
    <property type="term" value="P:adenylate cyclase-activating G protein-coupled receptor signaling pathway"/>
    <property type="evidence" value="ECO:0007669"/>
    <property type="project" value="TreeGrafter"/>
</dbReference>
<dbReference type="EMBL" id="BLLK01000047">
    <property type="protein sequence ID" value="GFH53615.1"/>
    <property type="molecule type" value="Genomic_DNA"/>
</dbReference>
<dbReference type="PANTHER" id="PTHR23112">
    <property type="entry name" value="G PROTEIN-COUPLED RECEPTOR 157-RELATED"/>
    <property type="match status" value="1"/>
</dbReference>
<comment type="subcellular location">
    <subcellularLocation>
        <location evidence="1">Membrane</location>
        <topology evidence="1">Multi-pass membrane protein</topology>
    </subcellularLocation>
</comment>
<dbReference type="InterPro" id="IPR000276">
    <property type="entry name" value="GPCR_Rhodpsn"/>
</dbReference>
<organism evidence="8 9">
    <name type="scientific">Chaetoceros tenuissimus</name>
    <dbReference type="NCBI Taxonomy" id="426638"/>
    <lineage>
        <taxon>Eukaryota</taxon>
        <taxon>Sar</taxon>
        <taxon>Stramenopiles</taxon>
        <taxon>Ochrophyta</taxon>
        <taxon>Bacillariophyta</taxon>
        <taxon>Coscinodiscophyceae</taxon>
        <taxon>Chaetocerotophycidae</taxon>
        <taxon>Chaetocerotales</taxon>
        <taxon>Chaetocerotaceae</taxon>
        <taxon>Chaetoceros</taxon>
    </lineage>
</organism>
<reference evidence="8 9" key="1">
    <citation type="journal article" date="2021" name="Sci. Rep.">
        <title>The genome of the diatom Chaetoceros tenuissimus carries an ancient integrated fragment of an extant virus.</title>
        <authorList>
            <person name="Hongo Y."/>
            <person name="Kimura K."/>
            <person name="Takaki Y."/>
            <person name="Yoshida Y."/>
            <person name="Baba S."/>
            <person name="Kobayashi G."/>
            <person name="Nagasaki K."/>
            <person name="Hano T."/>
            <person name="Tomaru Y."/>
        </authorList>
    </citation>
    <scope>NUCLEOTIDE SEQUENCE [LARGE SCALE GENOMIC DNA]</scope>
    <source>
        <strain evidence="8 9">NIES-3715</strain>
    </source>
</reference>
<dbReference type="AlphaFoldDB" id="A0AAD3H7U7"/>
<dbReference type="Pfam" id="PF00001">
    <property type="entry name" value="7tm_1"/>
    <property type="match status" value="1"/>
</dbReference>
<accession>A0AAD3H7U7</accession>
<feature type="transmembrane region" description="Helical" evidence="6">
    <location>
        <begin position="308"/>
        <end position="327"/>
    </location>
</feature>
<feature type="domain" description="G-protein coupled receptors family 1 profile" evidence="7">
    <location>
        <begin position="30"/>
        <end position="327"/>
    </location>
</feature>
<evidence type="ECO:0000256" key="5">
    <source>
        <dbReference type="SAM" id="MobiDB-lite"/>
    </source>
</evidence>
<keyword evidence="4 6" id="KW-0472">Membrane</keyword>
<feature type="transmembrane region" description="Helical" evidence="6">
    <location>
        <begin position="274"/>
        <end position="296"/>
    </location>
</feature>
<feature type="transmembrane region" description="Helical" evidence="6">
    <location>
        <begin position="63"/>
        <end position="87"/>
    </location>
</feature>
<feature type="region of interest" description="Disordered" evidence="5">
    <location>
        <begin position="359"/>
        <end position="384"/>
    </location>
</feature>
<dbReference type="GO" id="GO:0004930">
    <property type="term" value="F:G protein-coupled receptor activity"/>
    <property type="evidence" value="ECO:0007669"/>
    <property type="project" value="InterPro"/>
</dbReference>
<feature type="transmembrane region" description="Helical" evidence="6">
    <location>
        <begin position="211"/>
        <end position="232"/>
    </location>
</feature>
<dbReference type="PANTHER" id="PTHR23112:SF0">
    <property type="entry name" value="TRANSMEMBRANE PROTEIN 116"/>
    <property type="match status" value="1"/>
</dbReference>
<comment type="caution">
    <text evidence="8">The sequence shown here is derived from an EMBL/GenBank/DDBJ whole genome shotgun (WGS) entry which is preliminary data.</text>
</comment>
<dbReference type="InterPro" id="IPR017452">
    <property type="entry name" value="GPCR_Rhodpsn_7TM"/>
</dbReference>
<evidence type="ECO:0000256" key="3">
    <source>
        <dbReference type="ARBA" id="ARBA00022989"/>
    </source>
</evidence>
<keyword evidence="9" id="KW-1185">Reference proteome</keyword>
<evidence type="ECO:0000313" key="8">
    <source>
        <dbReference type="EMBL" id="GFH53615.1"/>
    </source>
</evidence>
<feature type="transmembrane region" description="Helical" evidence="6">
    <location>
        <begin position="107"/>
        <end position="132"/>
    </location>
</feature>
<sequence>MAVNIEGFSVGQWKANATTQIVSACISFLASLLIVTSTGRSFFTKSNSKNVTARQRLKKTSPYRRIIFLISFSDILYSLAFITGPFLTKKSDPQALWALSDSNAGCVLNGTFFSFGASTSLLYYAALCYFYYCKISKRITDEQFTRRYEKKIHIMIAIICVAGACLSIASKTYNTFPTGTFCTNANRPAGCFQRPEIYGECDAEIKVYVSYFTYFSLMVPTYSIVVMLYSMIRLIHSVVKKDKQYGDLPGNPSPEQLHKYNVRKQLLKETMIQAIMYTVGWFICQSGGVAGAILHLHGVANEKFPPAVQIYGAALIPLNSAFNVFIYTRPAVRHVRRVDPSISWYRAFYMVLKAGGEAPNMEQSSSSTQQQQQQRPQPEESSREAFGTGGIYEYHGCDFGKGLDSLNADNLGSFEDLSEGNVAFRSENKWSYNVGDISGLDRISEEKENGGNLYSRFNASTVSGQGLSKHSGTSKVSKVHDGESGLSFSAMPSSMDSRGCIESGLSLSDVDLFEDDSKLDNETKSKLSRK</sequence>
<evidence type="ECO:0000256" key="1">
    <source>
        <dbReference type="ARBA" id="ARBA00004141"/>
    </source>
</evidence>
<feature type="compositionally biased region" description="Low complexity" evidence="5">
    <location>
        <begin position="362"/>
        <end position="376"/>
    </location>
</feature>
<feature type="transmembrane region" description="Helical" evidence="6">
    <location>
        <begin position="20"/>
        <end position="43"/>
    </location>
</feature>
<dbReference type="Gene3D" id="1.20.1070.10">
    <property type="entry name" value="Rhodopsin 7-helix transmembrane proteins"/>
    <property type="match status" value="1"/>
</dbReference>
<name>A0AAD3H7U7_9STRA</name>
<dbReference type="SUPFAM" id="SSF81321">
    <property type="entry name" value="Family A G protein-coupled receptor-like"/>
    <property type="match status" value="1"/>
</dbReference>
<dbReference type="Proteomes" id="UP001054902">
    <property type="component" value="Unassembled WGS sequence"/>
</dbReference>